<accession>A0AC59ZZE4</accession>
<evidence type="ECO:0000313" key="1">
    <source>
        <dbReference type="EMBL" id="CAN0531047.1"/>
    </source>
</evidence>
<dbReference type="EMBL" id="OX596089">
    <property type="protein sequence ID" value="CAN0531047.1"/>
    <property type="molecule type" value="Genomic_DNA"/>
</dbReference>
<name>A0AC59ZZE4_RANTA</name>
<organism evidence="1 2">
    <name type="scientific">Rangifer tarandus platyrhynchus</name>
    <name type="common">Svalbard reindeer</name>
    <dbReference type="NCBI Taxonomy" id="3082113"/>
    <lineage>
        <taxon>Eukaryota</taxon>
        <taxon>Metazoa</taxon>
        <taxon>Chordata</taxon>
        <taxon>Craniata</taxon>
        <taxon>Vertebrata</taxon>
        <taxon>Euteleostomi</taxon>
        <taxon>Mammalia</taxon>
        <taxon>Eutheria</taxon>
        <taxon>Laurasiatheria</taxon>
        <taxon>Artiodactyla</taxon>
        <taxon>Ruminantia</taxon>
        <taxon>Pecora</taxon>
        <taxon>Cervidae</taxon>
        <taxon>Odocoileinae</taxon>
        <taxon>Rangifer</taxon>
    </lineage>
</organism>
<reference evidence="1" key="2">
    <citation type="submission" date="2025-03" db="EMBL/GenBank/DDBJ databases">
        <authorList>
            <consortium name="ELIXIR-Norway"/>
            <consortium name="Elixir Norway"/>
        </authorList>
    </citation>
    <scope>NUCLEOTIDE SEQUENCE</scope>
</reference>
<dbReference type="Proteomes" id="UP001162501">
    <property type="component" value="Chromosome 5"/>
</dbReference>
<sequence>FKNVQYSKGAAGQQQREQQKNHSPLPRSTLLVPPRVDPYRRPQLGALAFWAQSSPTNKTPSGAQGAGGEKGSGTSSQQPPTTHSRPPPFLAT</sequence>
<evidence type="ECO:0000313" key="2">
    <source>
        <dbReference type="Proteomes" id="UP001162501"/>
    </source>
</evidence>
<protein>
    <submittedName>
        <fullName evidence="1">Uncharacterized protein</fullName>
    </submittedName>
</protein>
<gene>
    <name evidence="1" type="ORF">MRATA1EN22A_LOCUS24638</name>
</gene>
<proteinExistence type="predicted"/>
<reference evidence="1" key="1">
    <citation type="submission" date="2023-05" db="EMBL/GenBank/DDBJ databases">
        <authorList>
            <consortium name="ELIXIR-Norway"/>
        </authorList>
    </citation>
    <scope>NUCLEOTIDE SEQUENCE</scope>
</reference>
<feature type="non-terminal residue" evidence="1">
    <location>
        <position position="1"/>
    </location>
</feature>